<evidence type="ECO:0000313" key="2">
    <source>
        <dbReference type="Proteomes" id="UP000218231"/>
    </source>
</evidence>
<dbReference type="EMBL" id="LIAE01006965">
    <property type="protein sequence ID" value="PAV83394.1"/>
    <property type="molecule type" value="Genomic_DNA"/>
</dbReference>
<proteinExistence type="predicted"/>
<comment type="caution">
    <text evidence="1">The sequence shown here is derived from an EMBL/GenBank/DDBJ whole genome shotgun (WGS) entry which is preliminary data.</text>
</comment>
<organism evidence="1 2">
    <name type="scientific">Diploscapter pachys</name>
    <dbReference type="NCBI Taxonomy" id="2018661"/>
    <lineage>
        <taxon>Eukaryota</taxon>
        <taxon>Metazoa</taxon>
        <taxon>Ecdysozoa</taxon>
        <taxon>Nematoda</taxon>
        <taxon>Chromadorea</taxon>
        <taxon>Rhabditida</taxon>
        <taxon>Rhabditina</taxon>
        <taxon>Rhabditomorpha</taxon>
        <taxon>Rhabditoidea</taxon>
        <taxon>Rhabditidae</taxon>
        <taxon>Diploscapter</taxon>
    </lineage>
</organism>
<evidence type="ECO:0008006" key="3">
    <source>
        <dbReference type="Google" id="ProtNLM"/>
    </source>
</evidence>
<sequence>MFACTLCGFETSQIDELQLHAERHERDYQIQTTFNTIKMTSSKRRRRESKQKIIEILKTELLPSEEFNLKTKFYEDINQMGKCGSVKVLSSIFPLKINFQGLRPLSDDFQ</sequence>
<dbReference type="Proteomes" id="UP000218231">
    <property type="component" value="Unassembled WGS sequence"/>
</dbReference>
<reference evidence="1 2" key="1">
    <citation type="journal article" date="2017" name="Curr. Biol.">
        <title>Genome architecture and evolution of a unichromosomal asexual nematode.</title>
        <authorList>
            <person name="Fradin H."/>
            <person name="Zegar C."/>
            <person name="Gutwein M."/>
            <person name="Lucas J."/>
            <person name="Kovtun M."/>
            <person name="Corcoran D."/>
            <person name="Baugh L.R."/>
            <person name="Kiontke K."/>
            <person name="Gunsalus K."/>
            <person name="Fitch D.H."/>
            <person name="Piano F."/>
        </authorList>
    </citation>
    <scope>NUCLEOTIDE SEQUENCE [LARGE SCALE GENOMIC DNA]</scope>
    <source>
        <strain evidence="1">PF1309</strain>
    </source>
</reference>
<accession>A0A2A2LB70</accession>
<protein>
    <recommendedName>
        <fullName evidence="3">C2H2-type domain-containing protein</fullName>
    </recommendedName>
</protein>
<evidence type="ECO:0000313" key="1">
    <source>
        <dbReference type="EMBL" id="PAV83394.1"/>
    </source>
</evidence>
<name>A0A2A2LB70_9BILA</name>
<keyword evidence="2" id="KW-1185">Reference proteome</keyword>
<gene>
    <name evidence="1" type="ORF">WR25_16125</name>
</gene>
<dbReference type="AlphaFoldDB" id="A0A2A2LB70"/>